<proteinExistence type="inferred from homology"/>
<evidence type="ECO:0000256" key="1">
    <source>
        <dbReference type="ARBA" id="ARBA00006484"/>
    </source>
</evidence>
<evidence type="ECO:0000313" key="4">
    <source>
        <dbReference type="EMBL" id="RMO01401.1"/>
    </source>
</evidence>
<dbReference type="Pfam" id="PF13561">
    <property type="entry name" value="adh_short_C2"/>
    <property type="match status" value="1"/>
</dbReference>
<dbReference type="PROSITE" id="PS00061">
    <property type="entry name" value="ADH_SHORT"/>
    <property type="match status" value="1"/>
</dbReference>
<dbReference type="CDD" id="cd05233">
    <property type="entry name" value="SDR_c"/>
    <property type="match status" value="1"/>
</dbReference>
<dbReference type="Proteomes" id="UP000278062">
    <property type="component" value="Unassembled WGS sequence"/>
</dbReference>
<reference evidence="4 5" key="1">
    <citation type="submission" date="2018-08" db="EMBL/GenBank/DDBJ databases">
        <title>Recombination of ecologically and evolutionarily significant loci maintains genetic cohesion in the Pseudomonas syringae species complex.</title>
        <authorList>
            <person name="Dillon M."/>
            <person name="Thakur S."/>
            <person name="Almeida R.N.D."/>
            <person name="Weir B.S."/>
            <person name="Guttman D.S."/>
        </authorList>
    </citation>
    <scope>NUCLEOTIDE SEQUENCE [LARGE SCALE GENOMIC DNA]</scope>
    <source>
        <strain evidence="4 5">1089_5</strain>
    </source>
</reference>
<dbReference type="InterPro" id="IPR036291">
    <property type="entry name" value="NAD(P)-bd_dom_sf"/>
</dbReference>
<dbReference type="Gene3D" id="3.40.50.720">
    <property type="entry name" value="NAD(P)-binding Rossmann-like Domain"/>
    <property type="match status" value="1"/>
</dbReference>
<dbReference type="SMART" id="SM00822">
    <property type="entry name" value="PKS_KR"/>
    <property type="match status" value="1"/>
</dbReference>
<name>A0A3M3RY94_9PSED</name>
<comment type="caution">
    <text evidence="4">The sequence shown here is derived from an EMBL/GenBank/DDBJ whole genome shotgun (WGS) entry which is preliminary data.</text>
</comment>
<comment type="similarity">
    <text evidence="1">Belongs to the short-chain dehydrogenases/reductases (SDR) family.</text>
</comment>
<dbReference type="PRINTS" id="PR00080">
    <property type="entry name" value="SDRFAMILY"/>
</dbReference>
<dbReference type="InterPro" id="IPR057326">
    <property type="entry name" value="KR_dom"/>
</dbReference>
<dbReference type="GO" id="GO:0016491">
    <property type="term" value="F:oxidoreductase activity"/>
    <property type="evidence" value="ECO:0007669"/>
    <property type="project" value="UniProtKB-KW"/>
</dbReference>
<gene>
    <name evidence="4" type="ORF">ALQ49_00614</name>
</gene>
<dbReference type="PANTHER" id="PTHR43477:SF1">
    <property type="entry name" value="DIHYDROANTICAPSIN 7-DEHYDROGENASE"/>
    <property type="match status" value="1"/>
</dbReference>
<protein>
    <submittedName>
        <fullName evidence="4">Oxidoreductase, short chain dehydrogenase/reductase protein</fullName>
    </submittedName>
</protein>
<dbReference type="EMBL" id="RBPL01000025">
    <property type="protein sequence ID" value="RMO01401.1"/>
    <property type="molecule type" value="Genomic_DNA"/>
</dbReference>
<dbReference type="AlphaFoldDB" id="A0A3M3RY94"/>
<dbReference type="InterPro" id="IPR002347">
    <property type="entry name" value="SDR_fam"/>
</dbReference>
<sequence length="253" mass="26692">MGSNPFSLSGKVVMVTGASSGIGSQVAIWLSQQGARVVLVARNQERLEATRQQLHGKGHGVEPFDLLESSVVGGWMKNLAKTYAPFDGLVHAAGVQMPLPIRALGIDQWETVFATNVTSGFSLIKSFRQKGVFTQGASIVLLSSVMAQVAQPSLMAYCASKGAVESMVRAAALELARDGIRVNAIAPGVVKTEMTRKLEDTVGVDAMSAVEQGHPLGFGEPLDIAYAVNYLLSPAARWVTGTSMVVDGGYLAQ</sequence>
<keyword evidence="2" id="KW-0560">Oxidoreductase</keyword>
<dbReference type="InterPro" id="IPR020904">
    <property type="entry name" value="Sc_DH/Rdtase_CS"/>
</dbReference>
<evidence type="ECO:0000256" key="2">
    <source>
        <dbReference type="ARBA" id="ARBA00023002"/>
    </source>
</evidence>
<accession>A0A3M3RY94</accession>
<evidence type="ECO:0000259" key="3">
    <source>
        <dbReference type="SMART" id="SM00822"/>
    </source>
</evidence>
<dbReference type="InterPro" id="IPR051122">
    <property type="entry name" value="SDR_DHRS6-like"/>
</dbReference>
<dbReference type="PANTHER" id="PTHR43477">
    <property type="entry name" value="DIHYDROANTICAPSIN 7-DEHYDROGENASE"/>
    <property type="match status" value="1"/>
</dbReference>
<feature type="domain" description="Ketoreductase" evidence="3">
    <location>
        <begin position="11"/>
        <end position="188"/>
    </location>
</feature>
<organism evidence="4 5">
    <name type="scientific">Pseudomonas syringae pv. apii</name>
    <dbReference type="NCBI Taxonomy" id="81036"/>
    <lineage>
        <taxon>Bacteria</taxon>
        <taxon>Pseudomonadati</taxon>
        <taxon>Pseudomonadota</taxon>
        <taxon>Gammaproteobacteria</taxon>
        <taxon>Pseudomonadales</taxon>
        <taxon>Pseudomonadaceae</taxon>
        <taxon>Pseudomonas</taxon>
    </lineage>
</organism>
<dbReference type="PRINTS" id="PR00081">
    <property type="entry name" value="GDHRDH"/>
</dbReference>
<dbReference type="FunFam" id="3.40.50.720:FF:000084">
    <property type="entry name" value="Short-chain dehydrogenase reductase"/>
    <property type="match status" value="1"/>
</dbReference>
<dbReference type="RefSeq" id="WP_175473210.1">
    <property type="nucleotide sequence ID" value="NZ_RBPB01000085.1"/>
</dbReference>
<dbReference type="SUPFAM" id="SSF51735">
    <property type="entry name" value="NAD(P)-binding Rossmann-fold domains"/>
    <property type="match status" value="1"/>
</dbReference>
<evidence type="ECO:0000313" key="5">
    <source>
        <dbReference type="Proteomes" id="UP000278062"/>
    </source>
</evidence>